<protein>
    <submittedName>
        <fullName evidence="5">ZP domain-containing protein</fullName>
    </submittedName>
</protein>
<keyword evidence="2" id="KW-0812">Transmembrane</keyword>
<proteinExistence type="predicted"/>
<keyword evidence="2" id="KW-1133">Transmembrane helix</keyword>
<evidence type="ECO:0000256" key="3">
    <source>
        <dbReference type="SAM" id="SignalP"/>
    </source>
</evidence>
<keyword evidence="4" id="KW-1185">Reference proteome</keyword>
<reference evidence="5" key="1">
    <citation type="submission" date="2016-11" db="UniProtKB">
        <authorList>
            <consortium name="WormBaseParasite"/>
        </authorList>
    </citation>
    <scope>IDENTIFICATION</scope>
</reference>
<sequence length="257" mass="28854">MNFQLLAAFIVLLLGTSKALKCKFSSIDITEAETPQEQLTINKTAETTEYECPAEDKNCINLEGFLTSQDPQTGEERNKTFGLKSCESDLARFMLPIEQKIQQEINYTCGASPDDENRTAGPLTYSINCCSTDECNVSNENNTFEISFPNEETITVIAQKDEENNKEFNKENNNQENENPPQIFEGENNTTINEENTISPFLLDNSTQQQILEEQNNTSTNKTEENPKNGVPALFNTFTMFSLLTTCLLVGSLMIAY</sequence>
<evidence type="ECO:0000313" key="4">
    <source>
        <dbReference type="Proteomes" id="UP000095281"/>
    </source>
</evidence>
<dbReference type="AlphaFoldDB" id="A0A1I8C1N5"/>
<feature type="region of interest" description="Disordered" evidence="1">
    <location>
        <begin position="167"/>
        <end position="187"/>
    </location>
</feature>
<evidence type="ECO:0000313" key="5">
    <source>
        <dbReference type="WBParaSite" id="MhA1_Contig984.frz3.gene16"/>
    </source>
</evidence>
<feature type="signal peptide" evidence="3">
    <location>
        <begin position="1"/>
        <end position="19"/>
    </location>
</feature>
<evidence type="ECO:0000256" key="2">
    <source>
        <dbReference type="SAM" id="Phobius"/>
    </source>
</evidence>
<accession>A0A1I8C1N5</accession>
<feature type="compositionally biased region" description="Low complexity" evidence="1">
    <location>
        <begin position="171"/>
        <end position="187"/>
    </location>
</feature>
<feature type="transmembrane region" description="Helical" evidence="2">
    <location>
        <begin position="233"/>
        <end position="256"/>
    </location>
</feature>
<dbReference type="WBParaSite" id="MhA1_Contig984.frz3.gene16">
    <property type="protein sequence ID" value="MhA1_Contig984.frz3.gene16"/>
    <property type="gene ID" value="MhA1_Contig984.frz3.gene16"/>
</dbReference>
<organism evidence="4 5">
    <name type="scientific">Meloidogyne hapla</name>
    <name type="common">Root-knot nematode worm</name>
    <dbReference type="NCBI Taxonomy" id="6305"/>
    <lineage>
        <taxon>Eukaryota</taxon>
        <taxon>Metazoa</taxon>
        <taxon>Ecdysozoa</taxon>
        <taxon>Nematoda</taxon>
        <taxon>Chromadorea</taxon>
        <taxon>Rhabditida</taxon>
        <taxon>Tylenchina</taxon>
        <taxon>Tylenchomorpha</taxon>
        <taxon>Tylenchoidea</taxon>
        <taxon>Meloidogynidae</taxon>
        <taxon>Meloidogyninae</taxon>
        <taxon>Meloidogyne</taxon>
    </lineage>
</organism>
<keyword evidence="3" id="KW-0732">Signal</keyword>
<name>A0A1I8C1N5_MELHA</name>
<evidence type="ECO:0000256" key="1">
    <source>
        <dbReference type="SAM" id="MobiDB-lite"/>
    </source>
</evidence>
<feature type="chain" id="PRO_5009316381" evidence="3">
    <location>
        <begin position="20"/>
        <end position="257"/>
    </location>
</feature>
<keyword evidence="2" id="KW-0472">Membrane</keyword>
<dbReference type="Proteomes" id="UP000095281">
    <property type="component" value="Unplaced"/>
</dbReference>